<organism evidence="1 2">
    <name type="scientific">Kickxella alabastrina</name>
    <dbReference type="NCBI Taxonomy" id="61397"/>
    <lineage>
        <taxon>Eukaryota</taxon>
        <taxon>Fungi</taxon>
        <taxon>Fungi incertae sedis</taxon>
        <taxon>Zoopagomycota</taxon>
        <taxon>Kickxellomycotina</taxon>
        <taxon>Kickxellomycetes</taxon>
        <taxon>Kickxellales</taxon>
        <taxon>Kickxellaceae</taxon>
        <taxon>Kickxella</taxon>
    </lineage>
</organism>
<name>A0ACC1ITG1_9FUNG</name>
<keyword evidence="2" id="KW-1185">Reference proteome</keyword>
<accession>A0ACC1ITG1</accession>
<comment type="caution">
    <text evidence="1">The sequence shown here is derived from an EMBL/GenBank/DDBJ whole genome shotgun (WGS) entry which is preliminary data.</text>
</comment>
<protein>
    <submittedName>
        <fullName evidence="1">Uncharacterized protein</fullName>
    </submittedName>
</protein>
<evidence type="ECO:0000313" key="2">
    <source>
        <dbReference type="Proteomes" id="UP001150581"/>
    </source>
</evidence>
<proteinExistence type="predicted"/>
<dbReference type="Proteomes" id="UP001150581">
    <property type="component" value="Unassembled WGS sequence"/>
</dbReference>
<gene>
    <name evidence="1" type="ORF">LPJ66_001385</name>
</gene>
<reference evidence="1" key="1">
    <citation type="submission" date="2022-07" db="EMBL/GenBank/DDBJ databases">
        <title>Phylogenomic reconstructions and comparative analyses of Kickxellomycotina fungi.</title>
        <authorList>
            <person name="Reynolds N.K."/>
            <person name="Stajich J.E."/>
            <person name="Barry K."/>
            <person name="Grigoriev I.V."/>
            <person name="Crous P."/>
            <person name="Smith M.E."/>
        </authorList>
    </citation>
    <scope>NUCLEOTIDE SEQUENCE</scope>
    <source>
        <strain evidence="1">Benny 63K</strain>
    </source>
</reference>
<sequence>MKDLSLCSTILSINVQHISDGIKINQVGAIQNLVSKYGLEEANDIDISIAASAKLGETAPQLANYSATEYCSIVGSLQYLAMVTWPDISLDTSYSGI</sequence>
<evidence type="ECO:0000313" key="1">
    <source>
        <dbReference type="EMBL" id="KAJ1900578.1"/>
    </source>
</evidence>
<dbReference type="EMBL" id="JANBPG010000072">
    <property type="protein sequence ID" value="KAJ1900578.1"/>
    <property type="molecule type" value="Genomic_DNA"/>
</dbReference>